<keyword evidence="2" id="KW-1003">Cell membrane</keyword>
<feature type="transmembrane region" description="Helical" evidence="7">
    <location>
        <begin position="395"/>
        <end position="415"/>
    </location>
</feature>
<dbReference type="Proteomes" id="UP000431826">
    <property type="component" value="Unassembled WGS sequence"/>
</dbReference>
<keyword evidence="4 7" id="KW-1133">Transmembrane helix</keyword>
<evidence type="ECO:0000256" key="1">
    <source>
        <dbReference type="ARBA" id="ARBA00004651"/>
    </source>
</evidence>
<accession>A0A640UJ70</accession>
<dbReference type="Gene3D" id="1.20.1250.20">
    <property type="entry name" value="MFS general substrate transporter like domains"/>
    <property type="match status" value="1"/>
</dbReference>
<dbReference type="SUPFAM" id="SSF103473">
    <property type="entry name" value="MFS general substrate transporter"/>
    <property type="match status" value="1"/>
</dbReference>
<feature type="transmembrane region" description="Helical" evidence="7">
    <location>
        <begin position="360"/>
        <end position="383"/>
    </location>
</feature>
<proteinExistence type="predicted"/>
<dbReference type="GO" id="GO:0005886">
    <property type="term" value="C:plasma membrane"/>
    <property type="evidence" value="ECO:0007669"/>
    <property type="project" value="UniProtKB-SubCell"/>
</dbReference>
<name>A0A640UJ70_9ACTN</name>
<evidence type="ECO:0000256" key="3">
    <source>
        <dbReference type="ARBA" id="ARBA00022692"/>
    </source>
</evidence>
<reference evidence="8 9" key="1">
    <citation type="submission" date="2019-12" db="EMBL/GenBank/DDBJ databases">
        <title>Whole genome shotgun sequence of Streptomyces tubercidicus NBRC 13090.</title>
        <authorList>
            <person name="Ichikawa N."/>
            <person name="Kimura A."/>
            <person name="Kitahashi Y."/>
            <person name="Komaki H."/>
            <person name="Tamura T."/>
        </authorList>
    </citation>
    <scope>NUCLEOTIDE SEQUENCE [LARGE SCALE GENOMIC DNA]</scope>
    <source>
        <strain evidence="8 9">NBRC 13090</strain>
    </source>
</reference>
<gene>
    <name evidence="8" type="ORF">Stube_02530</name>
</gene>
<comment type="caution">
    <text evidence="8">The sequence shown here is derived from an EMBL/GenBank/DDBJ whole genome shotgun (WGS) entry which is preliminary data.</text>
</comment>
<evidence type="ECO:0000313" key="9">
    <source>
        <dbReference type="Proteomes" id="UP000431826"/>
    </source>
</evidence>
<dbReference type="AlphaFoldDB" id="A0A640UJ70"/>
<feature type="transmembrane region" description="Helical" evidence="7">
    <location>
        <begin position="270"/>
        <end position="290"/>
    </location>
</feature>
<evidence type="ECO:0000313" key="8">
    <source>
        <dbReference type="EMBL" id="GFE35580.1"/>
    </source>
</evidence>
<evidence type="ECO:0000256" key="6">
    <source>
        <dbReference type="SAM" id="MobiDB-lite"/>
    </source>
</evidence>
<dbReference type="GO" id="GO:0022857">
    <property type="term" value="F:transmembrane transporter activity"/>
    <property type="evidence" value="ECO:0007669"/>
    <property type="project" value="InterPro"/>
</dbReference>
<evidence type="ECO:0000256" key="2">
    <source>
        <dbReference type="ARBA" id="ARBA00022475"/>
    </source>
</evidence>
<feature type="transmembrane region" description="Helical" evidence="7">
    <location>
        <begin position="91"/>
        <end position="109"/>
    </location>
</feature>
<comment type="subcellular location">
    <subcellularLocation>
        <location evidence="1">Cell membrane</location>
        <topology evidence="1">Multi-pass membrane protein</topology>
    </subcellularLocation>
</comment>
<protein>
    <recommendedName>
        <fullName evidence="10">MFS transporter</fullName>
    </recommendedName>
</protein>
<sequence length="488" mass="49736">MAWHGTVSGIPGRRRALRLSALLLRETGPGPPLMTGTVPAVAAAAPLPHVRRDLRLFWWAGSCDALGSQTSGLVLPLLLLTLGRSPAEVGALAGLSAVATLLLGPLAAVPADRGARKQLMVGSALVSAAAMAGVTVAVAAGPVPLAVLIAAVLVERCATSCYEAAALGTVALVCPPAEYRRVLSRLQAGERGALVLGPALGGLLFQAERWLPFLADALSYAIAAGCIVAMRSRLVPHPAQRPPTDTVRRGVRSRAAEAGAGLTLIRREPFLRLALLWISAVNALLVALYYTTVFALQRDGRGAAPLGLVLALAGAAGLVGALAAPRIAGRRSAGRVLVTVSWLMVPPAAALPMARDAWHFGVLFGLLCLLTPVATVALQARIIQVVPPGLQARTGTVLATVSGAAAALAPALAGLSADRAGAAATLTGCAALLAVLALHTTFVAPADSRRGASEPVRHPDSEPVPRVAPEPSPLTASDLPPHPDSEPV</sequence>
<feature type="region of interest" description="Disordered" evidence="6">
    <location>
        <begin position="447"/>
        <end position="488"/>
    </location>
</feature>
<feature type="compositionally biased region" description="Basic and acidic residues" evidence="6">
    <location>
        <begin position="447"/>
        <end position="463"/>
    </location>
</feature>
<evidence type="ECO:0000256" key="7">
    <source>
        <dbReference type="SAM" id="Phobius"/>
    </source>
</evidence>
<dbReference type="Pfam" id="PF07690">
    <property type="entry name" value="MFS_1"/>
    <property type="match status" value="1"/>
</dbReference>
<evidence type="ECO:0000256" key="5">
    <source>
        <dbReference type="ARBA" id="ARBA00023136"/>
    </source>
</evidence>
<keyword evidence="5 7" id="KW-0472">Membrane</keyword>
<feature type="transmembrane region" description="Helical" evidence="7">
    <location>
        <begin position="421"/>
        <end position="444"/>
    </location>
</feature>
<keyword evidence="3 7" id="KW-0812">Transmembrane</keyword>
<feature type="transmembrane region" description="Helical" evidence="7">
    <location>
        <begin position="336"/>
        <end position="354"/>
    </location>
</feature>
<dbReference type="PANTHER" id="PTHR23513">
    <property type="entry name" value="INTEGRAL MEMBRANE EFFLUX PROTEIN-RELATED"/>
    <property type="match status" value="1"/>
</dbReference>
<dbReference type="InterPro" id="IPR011701">
    <property type="entry name" value="MFS"/>
</dbReference>
<dbReference type="InterPro" id="IPR036259">
    <property type="entry name" value="MFS_trans_sf"/>
</dbReference>
<feature type="transmembrane region" description="Helical" evidence="7">
    <location>
        <begin position="302"/>
        <end position="324"/>
    </location>
</feature>
<evidence type="ECO:0000256" key="4">
    <source>
        <dbReference type="ARBA" id="ARBA00022989"/>
    </source>
</evidence>
<evidence type="ECO:0008006" key="10">
    <source>
        <dbReference type="Google" id="ProtNLM"/>
    </source>
</evidence>
<dbReference type="EMBL" id="BLIR01000001">
    <property type="protein sequence ID" value="GFE35580.1"/>
    <property type="molecule type" value="Genomic_DNA"/>
</dbReference>
<organism evidence="8 9">
    <name type="scientific">Streptomyces tubercidicus</name>
    <dbReference type="NCBI Taxonomy" id="47759"/>
    <lineage>
        <taxon>Bacteria</taxon>
        <taxon>Bacillati</taxon>
        <taxon>Actinomycetota</taxon>
        <taxon>Actinomycetes</taxon>
        <taxon>Kitasatosporales</taxon>
        <taxon>Streptomycetaceae</taxon>
        <taxon>Streptomyces</taxon>
    </lineage>
</organism>
<dbReference type="PANTHER" id="PTHR23513:SF6">
    <property type="entry name" value="MAJOR FACILITATOR SUPERFAMILY ASSOCIATED DOMAIN-CONTAINING PROTEIN"/>
    <property type="match status" value="1"/>
</dbReference>
<keyword evidence="9" id="KW-1185">Reference proteome</keyword>
<feature type="transmembrane region" description="Helical" evidence="7">
    <location>
        <begin position="121"/>
        <end position="154"/>
    </location>
</feature>